<keyword evidence="3" id="KW-0812">Transmembrane</keyword>
<evidence type="ECO:0000256" key="2">
    <source>
        <dbReference type="SAM" id="MobiDB-lite"/>
    </source>
</evidence>
<dbReference type="AlphaFoldDB" id="C0CNY8"/>
<organism evidence="4 5">
    <name type="scientific">Blautia hydrogenotrophica (strain DSM 10507 / JCM 14656 / S5a33)</name>
    <name type="common">Ruminococcus hydrogenotrophicus</name>
    <dbReference type="NCBI Taxonomy" id="476272"/>
    <lineage>
        <taxon>Bacteria</taxon>
        <taxon>Bacillati</taxon>
        <taxon>Bacillota</taxon>
        <taxon>Clostridia</taxon>
        <taxon>Lachnospirales</taxon>
        <taxon>Lachnospiraceae</taxon>
        <taxon>Blautia</taxon>
    </lineage>
</organism>
<sequence>MAQTARYANRRGVSSRAARTRVYVDGNTVRKIQESPRSRRQLPQQRRRAVSKATRKNRAKAMSMTRGFVVFLTVVLIAILFSCVNYLHTKSQITAQMKSVAALESELTQLKEENDAYYSQVMTSVDLNSIKKIAIGELGMKYPSEDQVITYKTQRSSYVRQYQDVPEAE</sequence>
<proteinExistence type="predicted"/>
<keyword evidence="3" id="KW-1133">Transmembrane helix</keyword>
<dbReference type="eggNOG" id="ENOG5032YRK">
    <property type="taxonomic scope" value="Bacteria"/>
</dbReference>
<dbReference type="GeneID" id="86822815"/>
<dbReference type="Proteomes" id="UP000003100">
    <property type="component" value="Unassembled WGS sequence"/>
</dbReference>
<dbReference type="PATRIC" id="fig|476272.21.peg.717"/>
<evidence type="ECO:0008006" key="6">
    <source>
        <dbReference type="Google" id="ProtNLM"/>
    </source>
</evidence>
<reference evidence="4 5" key="2">
    <citation type="submission" date="2009-02" db="EMBL/GenBank/DDBJ databases">
        <title>Draft genome sequence of Blautia hydrogenotrophica DSM 10507 (Ruminococcus hydrogenotrophicus DSM 10507).</title>
        <authorList>
            <person name="Sudarsanam P."/>
            <person name="Ley R."/>
            <person name="Guruge J."/>
            <person name="Turnbaugh P.J."/>
            <person name="Mahowald M."/>
            <person name="Liep D."/>
            <person name="Gordon J."/>
        </authorList>
    </citation>
    <scope>NUCLEOTIDE SEQUENCE [LARGE SCALE GENOMIC DNA]</scope>
    <source>
        <strain evidence="5">DSM 10507 / JCM 14656 / S5a33</strain>
    </source>
</reference>
<comment type="caution">
    <text evidence="4">The sequence shown here is derived from an EMBL/GenBank/DDBJ whole genome shotgun (WGS) entry which is preliminary data.</text>
</comment>
<keyword evidence="3" id="KW-0472">Membrane</keyword>
<feature type="transmembrane region" description="Helical" evidence="3">
    <location>
        <begin position="68"/>
        <end position="88"/>
    </location>
</feature>
<feature type="compositionally biased region" description="Basic residues" evidence="2">
    <location>
        <begin position="45"/>
        <end position="58"/>
    </location>
</feature>
<accession>C0CNY8</accession>
<evidence type="ECO:0000313" key="4">
    <source>
        <dbReference type="EMBL" id="EEG48545.1"/>
    </source>
</evidence>
<dbReference type="EMBL" id="ACBZ01000140">
    <property type="protein sequence ID" value="EEG48545.1"/>
    <property type="molecule type" value="Genomic_DNA"/>
</dbReference>
<feature type="coiled-coil region" evidence="1">
    <location>
        <begin position="93"/>
        <end position="120"/>
    </location>
</feature>
<keyword evidence="1" id="KW-0175">Coiled coil</keyword>
<name>C0CNY8_BLAHS</name>
<evidence type="ECO:0000256" key="3">
    <source>
        <dbReference type="SAM" id="Phobius"/>
    </source>
</evidence>
<feature type="region of interest" description="Disordered" evidence="2">
    <location>
        <begin position="33"/>
        <end position="58"/>
    </location>
</feature>
<reference evidence="4 5" key="1">
    <citation type="submission" date="2009-01" db="EMBL/GenBank/DDBJ databases">
        <authorList>
            <person name="Fulton L."/>
            <person name="Clifton S."/>
            <person name="Fulton B."/>
            <person name="Xu J."/>
            <person name="Minx P."/>
            <person name="Pepin K.H."/>
            <person name="Johnson M."/>
            <person name="Bhonagiri V."/>
            <person name="Nash W.E."/>
            <person name="Mardis E.R."/>
            <person name="Wilson R.K."/>
        </authorList>
    </citation>
    <scope>NUCLEOTIDE SEQUENCE [LARGE SCALE GENOMIC DNA]</scope>
    <source>
        <strain evidence="5">DSM 10507 / JCM 14656 / S5a33</strain>
    </source>
</reference>
<keyword evidence="5" id="KW-1185">Reference proteome</keyword>
<evidence type="ECO:0000313" key="5">
    <source>
        <dbReference type="Proteomes" id="UP000003100"/>
    </source>
</evidence>
<dbReference type="HOGENOM" id="CLU_110663_1_0_9"/>
<evidence type="ECO:0000256" key="1">
    <source>
        <dbReference type="SAM" id="Coils"/>
    </source>
</evidence>
<gene>
    <name evidence="4" type="ORF">RUMHYD_02589</name>
</gene>
<protein>
    <recommendedName>
        <fullName evidence="6">Protein required for the initiation of cell division</fullName>
    </recommendedName>
</protein>
<dbReference type="RefSeq" id="WP_005950069.1">
    <property type="nucleotide sequence ID" value="NZ_CP136423.1"/>
</dbReference>